<reference evidence="1" key="1">
    <citation type="submission" date="2019-08" db="EMBL/GenBank/DDBJ databases">
        <authorList>
            <person name="Kucharzyk K."/>
            <person name="Murdoch R.W."/>
            <person name="Higgins S."/>
            <person name="Loffler F."/>
        </authorList>
    </citation>
    <scope>NUCLEOTIDE SEQUENCE</scope>
</reference>
<name>A0A644VJU7_9ZZZZ</name>
<dbReference type="AlphaFoldDB" id="A0A644VJU7"/>
<proteinExistence type="predicted"/>
<evidence type="ECO:0008006" key="2">
    <source>
        <dbReference type="Google" id="ProtNLM"/>
    </source>
</evidence>
<protein>
    <recommendedName>
        <fullName evidence="2">SHS2 domain-containing protein</fullName>
    </recommendedName>
</protein>
<gene>
    <name evidence="1" type="ORF">SDC9_36931</name>
</gene>
<dbReference type="InterPro" id="IPR050696">
    <property type="entry name" value="FtsA/MreB"/>
</dbReference>
<accession>A0A644VJU7</accession>
<dbReference type="Gene3D" id="3.30.1490.300">
    <property type="match status" value="1"/>
</dbReference>
<dbReference type="NCBIfam" id="TIGR01175">
    <property type="entry name" value="pilM"/>
    <property type="match status" value="1"/>
</dbReference>
<organism evidence="1">
    <name type="scientific">bioreactor metagenome</name>
    <dbReference type="NCBI Taxonomy" id="1076179"/>
    <lineage>
        <taxon>unclassified sequences</taxon>
        <taxon>metagenomes</taxon>
        <taxon>ecological metagenomes</taxon>
    </lineage>
</organism>
<dbReference type="InterPro" id="IPR043129">
    <property type="entry name" value="ATPase_NBD"/>
</dbReference>
<dbReference type="CDD" id="cd24049">
    <property type="entry name" value="ASKHA_NBD_PilM"/>
    <property type="match status" value="1"/>
</dbReference>
<evidence type="ECO:0000313" key="1">
    <source>
        <dbReference type="EMBL" id="MPL90873.1"/>
    </source>
</evidence>
<sequence length="360" mass="39937">MMHIKSLINKIFYPRPEVVLGVDIGFDRVKVVQLNMKGRGMPEVTDYVLADLPQELRGTGLTTNTEDIANFLSDLIKKHGFGAKDCVFSIGGRNAFVREITMPPMSEEEMQQAITWDSAQYVPYEADTYYVDFAVFGELNEEGQQPVILVASPKDVVDALLDVGEALELNILKLDIDVLSWYRTMPDKYSDFILLHLGRTYSLMTIFQKGAPVAQRSIQTGGLTFGKIIAENMHVSISDAMEILRTENLLQSKAVEKEPVREALLGAVSELIKECRRTGDYYILNKKEASFTHLVLVGSGASLVGMPEIMDEQLDIKVERFNILKVVNFDSRFEKNKVQANAASLGVAIGAAMAGGAEDD</sequence>
<dbReference type="InterPro" id="IPR005883">
    <property type="entry name" value="PilM"/>
</dbReference>
<dbReference type="EMBL" id="VSSQ01000315">
    <property type="protein sequence ID" value="MPL90873.1"/>
    <property type="molecule type" value="Genomic_DNA"/>
</dbReference>
<dbReference type="SUPFAM" id="SSF53067">
    <property type="entry name" value="Actin-like ATPase domain"/>
    <property type="match status" value="2"/>
</dbReference>
<dbReference type="Pfam" id="PF11104">
    <property type="entry name" value="PilM_2"/>
    <property type="match status" value="1"/>
</dbReference>
<comment type="caution">
    <text evidence="1">The sequence shown here is derived from an EMBL/GenBank/DDBJ whole genome shotgun (WGS) entry which is preliminary data.</text>
</comment>
<dbReference type="PANTHER" id="PTHR32432:SF3">
    <property type="entry name" value="ETHANOLAMINE UTILIZATION PROTEIN EUTJ"/>
    <property type="match status" value="1"/>
</dbReference>
<dbReference type="PANTHER" id="PTHR32432">
    <property type="entry name" value="CELL DIVISION PROTEIN FTSA-RELATED"/>
    <property type="match status" value="1"/>
</dbReference>
<dbReference type="PIRSF" id="PIRSF019169">
    <property type="entry name" value="PilM"/>
    <property type="match status" value="1"/>
</dbReference>
<dbReference type="Gene3D" id="3.30.420.40">
    <property type="match status" value="2"/>
</dbReference>